<feature type="domain" description="Release factor glutamine methyltransferase N-terminal" evidence="7">
    <location>
        <begin position="22"/>
        <end position="76"/>
    </location>
</feature>
<dbReference type="SUPFAM" id="SSF53335">
    <property type="entry name" value="S-adenosyl-L-methionine-dependent methyltransferases"/>
    <property type="match status" value="1"/>
</dbReference>
<dbReference type="HAMAP" id="MF_02126">
    <property type="entry name" value="RF_methyltr_PrmC"/>
    <property type="match status" value="1"/>
</dbReference>
<dbReference type="RefSeq" id="WP_232465270.1">
    <property type="nucleotide sequence ID" value="NZ_CP021425.1"/>
</dbReference>
<dbReference type="InterPro" id="IPR007848">
    <property type="entry name" value="Small_mtfrase_dom"/>
</dbReference>
<dbReference type="PANTHER" id="PTHR18895">
    <property type="entry name" value="HEMK METHYLTRANSFERASE"/>
    <property type="match status" value="1"/>
</dbReference>
<feature type="binding site" evidence="5">
    <location>
        <begin position="121"/>
        <end position="125"/>
    </location>
    <ligand>
        <name>S-adenosyl-L-methionine</name>
        <dbReference type="ChEBI" id="CHEBI:59789"/>
    </ligand>
</feature>
<proteinExistence type="inferred from homology"/>
<evidence type="ECO:0000256" key="4">
    <source>
        <dbReference type="ARBA" id="ARBA00048391"/>
    </source>
</evidence>
<keyword evidence="1 5" id="KW-0489">Methyltransferase</keyword>
<evidence type="ECO:0000259" key="7">
    <source>
        <dbReference type="Pfam" id="PF17827"/>
    </source>
</evidence>
<evidence type="ECO:0000256" key="3">
    <source>
        <dbReference type="ARBA" id="ARBA00022691"/>
    </source>
</evidence>
<name>A0A1Y0I4V6_9GAMM</name>
<dbReference type="PANTHER" id="PTHR18895:SF74">
    <property type="entry name" value="MTRF1L RELEASE FACTOR GLUTAMINE METHYLTRANSFERASE"/>
    <property type="match status" value="1"/>
</dbReference>
<dbReference type="InterPro" id="IPR040758">
    <property type="entry name" value="PrmC_N"/>
</dbReference>
<dbReference type="InterPro" id="IPR002052">
    <property type="entry name" value="DNA_methylase_N6_adenine_CS"/>
</dbReference>
<dbReference type="GO" id="GO:0032259">
    <property type="term" value="P:methylation"/>
    <property type="evidence" value="ECO:0007669"/>
    <property type="project" value="UniProtKB-KW"/>
</dbReference>
<dbReference type="Gene3D" id="3.40.50.150">
    <property type="entry name" value="Vaccinia Virus protein VP39"/>
    <property type="match status" value="1"/>
</dbReference>
<dbReference type="InterPro" id="IPR029063">
    <property type="entry name" value="SAM-dependent_MTases_sf"/>
</dbReference>
<evidence type="ECO:0000313" key="8">
    <source>
        <dbReference type="EMBL" id="ARU55270.1"/>
    </source>
</evidence>
<organism evidence="8 9">
    <name type="scientific">Oleiphilus messinensis</name>
    <dbReference type="NCBI Taxonomy" id="141451"/>
    <lineage>
        <taxon>Bacteria</taxon>
        <taxon>Pseudomonadati</taxon>
        <taxon>Pseudomonadota</taxon>
        <taxon>Gammaproteobacteria</taxon>
        <taxon>Oceanospirillales</taxon>
        <taxon>Oleiphilaceae</taxon>
        <taxon>Oleiphilus</taxon>
    </lineage>
</organism>
<feature type="binding site" evidence="5">
    <location>
        <position position="144"/>
    </location>
    <ligand>
        <name>S-adenosyl-L-methionine</name>
        <dbReference type="ChEBI" id="CHEBI:59789"/>
    </ligand>
</feature>
<dbReference type="GO" id="GO:0102559">
    <property type="term" value="F:peptide chain release factor N(5)-glutamine methyltransferase activity"/>
    <property type="evidence" value="ECO:0007669"/>
    <property type="project" value="UniProtKB-EC"/>
</dbReference>
<dbReference type="EMBL" id="CP021425">
    <property type="protein sequence ID" value="ARU55270.1"/>
    <property type="molecule type" value="Genomic_DNA"/>
</dbReference>
<dbReference type="NCBIfam" id="TIGR00536">
    <property type="entry name" value="hemK_fam"/>
    <property type="match status" value="1"/>
</dbReference>
<dbReference type="InterPro" id="IPR019874">
    <property type="entry name" value="RF_methyltr_PrmC"/>
</dbReference>
<dbReference type="InterPro" id="IPR004556">
    <property type="entry name" value="HemK-like"/>
</dbReference>
<comment type="function">
    <text evidence="5">Methylates the class 1 translation termination release factors RF1/PrfA and RF2/PrfB on the glutamine residue of the universally conserved GGQ motif.</text>
</comment>
<comment type="catalytic activity">
    <reaction evidence="4 5">
        <text>L-glutaminyl-[peptide chain release factor] + S-adenosyl-L-methionine = N(5)-methyl-L-glutaminyl-[peptide chain release factor] + S-adenosyl-L-homocysteine + H(+)</text>
        <dbReference type="Rhea" id="RHEA:42896"/>
        <dbReference type="Rhea" id="RHEA-COMP:10271"/>
        <dbReference type="Rhea" id="RHEA-COMP:10272"/>
        <dbReference type="ChEBI" id="CHEBI:15378"/>
        <dbReference type="ChEBI" id="CHEBI:30011"/>
        <dbReference type="ChEBI" id="CHEBI:57856"/>
        <dbReference type="ChEBI" id="CHEBI:59789"/>
        <dbReference type="ChEBI" id="CHEBI:61891"/>
        <dbReference type="EC" id="2.1.1.297"/>
    </reaction>
</comment>
<dbReference type="NCBIfam" id="TIGR03534">
    <property type="entry name" value="RF_mod_PrmC"/>
    <property type="match status" value="1"/>
</dbReference>
<evidence type="ECO:0000256" key="2">
    <source>
        <dbReference type="ARBA" id="ARBA00022679"/>
    </source>
</evidence>
<evidence type="ECO:0000256" key="5">
    <source>
        <dbReference type="HAMAP-Rule" id="MF_02126"/>
    </source>
</evidence>
<evidence type="ECO:0000256" key="1">
    <source>
        <dbReference type="ARBA" id="ARBA00022603"/>
    </source>
</evidence>
<evidence type="ECO:0000259" key="6">
    <source>
        <dbReference type="Pfam" id="PF05175"/>
    </source>
</evidence>
<dbReference type="Pfam" id="PF17827">
    <property type="entry name" value="PrmC_N"/>
    <property type="match status" value="1"/>
</dbReference>
<dbReference type="InterPro" id="IPR050320">
    <property type="entry name" value="N5-glutamine_MTase"/>
</dbReference>
<evidence type="ECO:0000313" key="9">
    <source>
        <dbReference type="Proteomes" id="UP000196027"/>
    </source>
</evidence>
<keyword evidence="9" id="KW-1185">Reference proteome</keyword>
<dbReference type="AlphaFoldDB" id="A0A1Y0I4V6"/>
<dbReference type="Gene3D" id="1.10.8.10">
    <property type="entry name" value="DNA helicase RuvA subunit, C-terminal domain"/>
    <property type="match status" value="1"/>
</dbReference>
<keyword evidence="3 5" id="KW-0949">S-adenosyl-L-methionine</keyword>
<dbReference type="FunFam" id="3.40.50.150:FF:000053">
    <property type="entry name" value="Release factor glutamine methyltransferase"/>
    <property type="match status" value="1"/>
</dbReference>
<reference evidence="8 9" key="1">
    <citation type="submission" date="2017-05" db="EMBL/GenBank/DDBJ databases">
        <title>Genomic insights into alkan degradation activity of Oleiphilus messinensis.</title>
        <authorList>
            <person name="Kozyavkin S.A."/>
            <person name="Slesarev A.I."/>
            <person name="Golyshin P.N."/>
            <person name="Korzhenkov A."/>
            <person name="Golyshina O.N."/>
            <person name="Toshchakov S.V."/>
        </authorList>
    </citation>
    <scope>NUCLEOTIDE SEQUENCE [LARGE SCALE GENOMIC DNA]</scope>
    <source>
        <strain evidence="8 9">ME102</strain>
    </source>
</reference>
<dbReference type="PROSITE" id="PS00092">
    <property type="entry name" value="N6_MTASE"/>
    <property type="match status" value="1"/>
</dbReference>
<dbReference type="KEGG" id="ome:OLMES_1188"/>
<dbReference type="EC" id="2.1.1.297" evidence="5"/>
<keyword evidence="2 5" id="KW-0808">Transferase</keyword>
<protein>
    <recommendedName>
        <fullName evidence="5">Release factor glutamine methyltransferase</fullName>
        <shortName evidence="5">RF MTase</shortName>
        <ecNumber evidence="5">2.1.1.297</ecNumber>
    </recommendedName>
    <alternativeName>
        <fullName evidence="5">N5-glutamine methyltransferase PrmC</fullName>
    </alternativeName>
    <alternativeName>
        <fullName evidence="5">Protein-(glutamine-N5) MTase PrmC</fullName>
    </alternativeName>
    <alternativeName>
        <fullName evidence="5">Protein-glutamine N-methyltransferase PrmC</fullName>
    </alternativeName>
</protein>
<feature type="binding site" evidence="5">
    <location>
        <position position="187"/>
    </location>
    <ligand>
        <name>S-adenosyl-L-methionine</name>
        <dbReference type="ChEBI" id="CHEBI:59789"/>
    </ligand>
</feature>
<comment type="similarity">
    <text evidence="5">Belongs to the protein N5-glutamine methyltransferase family. PrmC subfamily.</text>
</comment>
<dbReference type="Proteomes" id="UP000196027">
    <property type="component" value="Chromosome"/>
</dbReference>
<feature type="binding site" evidence="5">
    <location>
        <position position="172"/>
    </location>
    <ligand>
        <name>S-adenosyl-L-methionine</name>
        <dbReference type="ChEBI" id="CHEBI:59789"/>
    </ligand>
</feature>
<sequence length="286" mass="31871">MQDSPLSVAALLDVYSRGESALDRLDVEVLLCDTLDKNRAFLYTWPDYCLQEEEAARFRAMVSRRQAGEPVAYITGYREFWSLSLACDASTLIPRPETELIVEWALQNMNSATTCRVLDLGCGTGAIALAIASERANWRVRGTDFSPQAVALAQRNAERLDLQRVQFQQGSWYQAAGEEQYDLIVSNPPYIDPEDPHLQQGDVRYEPRSALIAENHGLAEIEEITRGAIQHLDANGWLAIEHGYDQQSCVQNIFTNAGFNQVRCLPDLAGLPRVTVGCIGKVEHAL</sequence>
<gene>
    <name evidence="5" type="primary">prmC</name>
    <name evidence="8" type="ORF">OLMES_1188</name>
</gene>
<dbReference type="Pfam" id="PF05175">
    <property type="entry name" value="MTS"/>
    <property type="match status" value="1"/>
</dbReference>
<feature type="binding site" evidence="5">
    <location>
        <begin position="187"/>
        <end position="190"/>
    </location>
    <ligand>
        <name>substrate</name>
    </ligand>
</feature>
<accession>A0A1Y0I4V6</accession>
<feature type="domain" description="Methyltransferase small" evidence="6">
    <location>
        <begin position="106"/>
        <end position="193"/>
    </location>
</feature>
<dbReference type="GO" id="GO:0003676">
    <property type="term" value="F:nucleic acid binding"/>
    <property type="evidence" value="ECO:0007669"/>
    <property type="project" value="InterPro"/>
</dbReference>
<dbReference type="CDD" id="cd02440">
    <property type="entry name" value="AdoMet_MTases"/>
    <property type="match status" value="1"/>
</dbReference>